<evidence type="ECO:0000256" key="7">
    <source>
        <dbReference type="SAM" id="Phobius"/>
    </source>
</evidence>
<comment type="caution">
    <text evidence="8">The sequence shown here is derived from an EMBL/GenBank/DDBJ whole genome shotgun (WGS) entry which is preliminary data.</text>
</comment>
<feature type="compositionally biased region" description="Basic residues" evidence="6">
    <location>
        <begin position="157"/>
        <end position="172"/>
    </location>
</feature>
<evidence type="ECO:0000256" key="3">
    <source>
        <dbReference type="ARBA" id="ARBA00022692"/>
    </source>
</evidence>
<gene>
    <name evidence="8" type="ORF">ENR23_10980</name>
</gene>
<feature type="transmembrane region" description="Helical" evidence="7">
    <location>
        <begin position="385"/>
        <end position="402"/>
    </location>
</feature>
<evidence type="ECO:0000256" key="4">
    <source>
        <dbReference type="ARBA" id="ARBA00022989"/>
    </source>
</evidence>
<keyword evidence="5 7" id="KW-0472">Membrane</keyword>
<dbReference type="EMBL" id="DSQF01000022">
    <property type="protein sequence ID" value="HGZ43923.1"/>
    <property type="molecule type" value="Genomic_DNA"/>
</dbReference>
<feature type="compositionally biased region" description="Basic residues" evidence="6">
    <location>
        <begin position="88"/>
        <end position="109"/>
    </location>
</feature>
<feature type="transmembrane region" description="Helical" evidence="7">
    <location>
        <begin position="657"/>
        <end position="674"/>
    </location>
</feature>
<feature type="region of interest" description="Disordered" evidence="6">
    <location>
        <begin position="1"/>
        <end position="225"/>
    </location>
</feature>
<comment type="subcellular location">
    <subcellularLocation>
        <location evidence="1">Cell membrane</location>
        <topology evidence="1">Multi-pass membrane protein</topology>
    </subcellularLocation>
</comment>
<feature type="compositionally biased region" description="Low complexity" evidence="6">
    <location>
        <begin position="179"/>
        <end position="194"/>
    </location>
</feature>
<evidence type="ECO:0000256" key="1">
    <source>
        <dbReference type="ARBA" id="ARBA00004651"/>
    </source>
</evidence>
<feature type="compositionally biased region" description="Basic residues" evidence="6">
    <location>
        <begin position="1"/>
        <end position="26"/>
    </location>
</feature>
<reference evidence="8" key="1">
    <citation type="journal article" date="2020" name="mSystems">
        <title>Genome- and Community-Level Interaction Insights into Carbon Utilization and Element Cycling Functions of Hydrothermarchaeota in Hydrothermal Sediment.</title>
        <authorList>
            <person name="Zhou Z."/>
            <person name="Liu Y."/>
            <person name="Xu W."/>
            <person name="Pan J."/>
            <person name="Luo Z.H."/>
            <person name="Li M."/>
        </authorList>
    </citation>
    <scope>NUCLEOTIDE SEQUENCE [LARGE SCALE GENOMIC DNA]</scope>
    <source>
        <strain evidence="8">SpSt-381</strain>
    </source>
</reference>
<feature type="transmembrane region" description="Helical" evidence="7">
    <location>
        <begin position="536"/>
        <end position="558"/>
    </location>
</feature>
<keyword evidence="3 7" id="KW-0812">Transmembrane</keyword>
<dbReference type="GO" id="GO:0005886">
    <property type="term" value="C:plasma membrane"/>
    <property type="evidence" value="ECO:0007669"/>
    <property type="project" value="UniProtKB-SubCell"/>
</dbReference>
<keyword evidence="4 7" id="KW-1133">Transmembrane helix</keyword>
<feature type="transmembrane region" description="Helical" evidence="7">
    <location>
        <begin position="503"/>
        <end position="524"/>
    </location>
</feature>
<proteinExistence type="predicted"/>
<evidence type="ECO:0000256" key="2">
    <source>
        <dbReference type="ARBA" id="ARBA00022475"/>
    </source>
</evidence>
<sequence>MDRVRRGGQRRRLVRHGRRGARTGRRAAHDLGVRAGARAVRAPRGAGRGAPGDPAAAHGARRRGGRGGAALRSPRLGTRVAPRAAPRAPRRRPRPRGARPGRHTRRLPRAPRDRAHSPAQARRRGTRAGGAARRRARPRAGRGGGRPVRVRRDARGRAHVPSRLLRRARRALRAPPPAARRAASARGLGRAPRAVPRRQLRRASPPVSAPDGHAGGPGRARGADAAPRFAAWRERALRLWLTAGTSAVGAAGSLLRNKWLALHFEPGGLGVLGQVLSGQVWLGTFTALGLGVPVARAVGAALGRDDPEAVRRTMSTALALLGAAALTVAALGLALAPWISVAILGEARYADLVRISMLAVGGLAFQSTIQGLFAGHSDVRAPLTYAVAGNVATLVLLLALVPRHGLAGAVWAVAAFWPAALAAALWIHRRRYAAAFAPAPRPRFDRAEARALLTVAAAALTLSLLDQGAMLAIRAHVVRASGLEANGFIQAGIAVSQQLGSVFYAYLGGYAFGRISGLAGAAAVRDYTRRQWGPLVGLAFAACAVTTALAGPLLHLLYSARFEPARPVLSWMLVGEFGKVAMQVWALGALPLGGLRLWFPLGLAWPLGMAACYAAAHAAGAGAMELPYAYAGTGTLALALTAWRMSRRGVTLRAHDAALGFGGLAALAAAAWFTNR</sequence>
<evidence type="ECO:0008006" key="9">
    <source>
        <dbReference type="Google" id="ProtNLM"/>
    </source>
</evidence>
<evidence type="ECO:0000256" key="6">
    <source>
        <dbReference type="SAM" id="MobiDB-lite"/>
    </source>
</evidence>
<feature type="compositionally biased region" description="Low complexity" evidence="6">
    <location>
        <begin position="69"/>
        <end position="87"/>
    </location>
</feature>
<dbReference type="PANTHER" id="PTHR30250">
    <property type="entry name" value="PST FAMILY PREDICTED COLANIC ACID TRANSPORTER"/>
    <property type="match status" value="1"/>
</dbReference>
<accession>A0A832I7A6</accession>
<dbReference type="PANTHER" id="PTHR30250:SF30">
    <property type="entry name" value="LIPID III FLIPPASE"/>
    <property type="match status" value="1"/>
</dbReference>
<feature type="transmembrane region" description="Helical" evidence="7">
    <location>
        <begin position="597"/>
        <end position="616"/>
    </location>
</feature>
<protein>
    <recommendedName>
        <fullName evidence="9">Polysaccharide biosynthesis protein C-terminal domain-containing protein</fullName>
    </recommendedName>
</protein>
<name>A0A832I7A6_UNCEI</name>
<feature type="compositionally biased region" description="Low complexity" evidence="6">
    <location>
        <begin position="33"/>
        <end position="58"/>
    </location>
</feature>
<keyword evidence="2" id="KW-1003">Cell membrane</keyword>
<dbReference type="AlphaFoldDB" id="A0A832I7A6"/>
<feature type="transmembrane region" description="Helical" evidence="7">
    <location>
        <begin position="275"/>
        <end position="295"/>
    </location>
</feature>
<organism evidence="8">
    <name type="scientific">Eiseniibacteriota bacterium</name>
    <dbReference type="NCBI Taxonomy" id="2212470"/>
    <lineage>
        <taxon>Bacteria</taxon>
        <taxon>Candidatus Eiseniibacteriota</taxon>
    </lineage>
</organism>
<feature type="transmembrane region" description="Helical" evidence="7">
    <location>
        <begin position="316"/>
        <end position="340"/>
    </location>
</feature>
<dbReference type="GO" id="GO:0015297">
    <property type="term" value="F:antiporter activity"/>
    <property type="evidence" value="ECO:0007669"/>
    <property type="project" value="InterPro"/>
</dbReference>
<feature type="transmembrane region" description="Helical" evidence="7">
    <location>
        <begin position="447"/>
        <end position="465"/>
    </location>
</feature>
<feature type="transmembrane region" description="Helical" evidence="7">
    <location>
        <begin position="408"/>
        <end position="427"/>
    </location>
</feature>
<feature type="transmembrane region" description="Helical" evidence="7">
    <location>
        <begin position="570"/>
        <end position="590"/>
    </location>
</feature>
<dbReference type="InterPro" id="IPR002528">
    <property type="entry name" value="MATE_fam"/>
</dbReference>
<evidence type="ECO:0000256" key="5">
    <source>
        <dbReference type="ARBA" id="ARBA00023136"/>
    </source>
</evidence>
<feature type="transmembrane region" description="Helical" evidence="7">
    <location>
        <begin position="628"/>
        <end position="645"/>
    </location>
</feature>
<evidence type="ECO:0000313" key="8">
    <source>
        <dbReference type="EMBL" id="HGZ43923.1"/>
    </source>
</evidence>
<feature type="compositionally biased region" description="Basic residues" evidence="6">
    <location>
        <begin position="121"/>
        <end position="140"/>
    </location>
</feature>
<feature type="transmembrane region" description="Helical" evidence="7">
    <location>
        <begin position="237"/>
        <end position="255"/>
    </location>
</feature>
<feature type="transmembrane region" description="Helical" evidence="7">
    <location>
        <begin position="352"/>
        <end position="373"/>
    </location>
</feature>
<dbReference type="GO" id="GO:0042910">
    <property type="term" value="F:xenobiotic transmembrane transporter activity"/>
    <property type="evidence" value="ECO:0007669"/>
    <property type="project" value="InterPro"/>
</dbReference>
<dbReference type="Pfam" id="PF01554">
    <property type="entry name" value="MatE"/>
    <property type="match status" value="1"/>
</dbReference>
<dbReference type="InterPro" id="IPR050833">
    <property type="entry name" value="Poly_Biosynth_Transport"/>
</dbReference>